<organism evidence="2 3">
    <name type="scientific">Thorsellia kenyensis</name>
    <dbReference type="NCBI Taxonomy" id="1549888"/>
    <lineage>
        <taxon>Bacteria</taxon>
        <taxon>Pseudomonadati</taxon>
        <taxon>Pseudomonadota</taxon>
        <taxon>Gammaproteobacteria</taxon>
        <taxon>Enterobacterales</taxon>
        <taxon>Thorselliaceae</taxon>
        <taxon>Thorsellia</taxon>
    </lineage>
</organism>
<name>A0ABV6CBT0_9GAMM</name>
<dbReference type="EMBL" id="JBHLXE010000027">
    <property type="protein sequence ID" value="MFC0178991.1"/>
    <property type="molecule type" value="Genomic_DNA"/>
</dbReference>
<proteinExistence type="predicted"/>
<dbReference type="Proteomes" id="UP001589758">
    <property type="component" value="Unassembled WGS sequence"/>
</dbReference>
<evidence type="ECO:0000313" key="3">
    <source>
        <dbReference type="Proteomes" id="UP001589758"/>
    </source>
</evidence>
<gene>
    <name evidence="2" type="ORF">ACFFIT_02595</name>
</gene>
<protein>
    <submittedName>
        <fullName evidence="2">Uncharacterized protein</fullName>
    </submittedName>
</protein>
<dbReference type="RefSeq" id="WP_385876087.1">
    <property type="nucleotide sequence ID" value="NZ_JBHLXE010000027.1"/>
</dbReference>
<accession>A0ABV6CBT0</accession>
<evidence type="ECO:0000313" key="2">
    <source>
        <dbReference type="EMBL" id="MFC0178991.1"/>
    </source>
</evidence>
<sequence length="124" mass="14058">MSKSVENEKKKKPRGQKPHEPTAEKKQTVRMHAMVGTRHELIAEVLGICVDTLYKYYRKELDLSSSIANANVGGALYNKAISGDTTAMIFWLKTKAGFKERQIIENHDVKSLSDIMDDLQHPEE</sequence>
<feature type="compositionally biased region" description="Basic and acidic residues" evidence="1">
    <location>
        <begin position="17"/>
        <end position="27"/>
    </location>
</feature>
<reference evidence="2 3" key="1">
    <citation type="submission" date="2024-09" db="EMBL/GenBank/DDBJ databases">
        <authorList>
            <person name="Sun Q."/>
            <person name="Mori K."/>
        </authorList>
    </citation>
    <scope>NUCLEOTIDE SEQUENCE [LARGE SCALE GENOMIC DNA]</scope>
    <source>
        <strain evidence="2 3">CCM 8545</strain>
    </source>
</reference>
<evidence type="ECO:0000256" key="1">
    <source>
        <dbReference type="SAM" id="MobiDB-lite"/>
    </source>
</evidence>
<feature type="region of interest" description="Disordered" evidence="1">
    <location>
        <begin position="1"/>
        <end position="28"/>
    </location>
</feature>
<comment type="caution">
    <text evidence="2">The sequence shown here is derived from an EMBL/GenBank/DDBJ whole genome shotgun (WGS) entry which is preliminary data.</text>
</comment>
<keyword evidence="3" id="KW-1185">Reference proteome</keyword>